<name>A0A859FDM3_9BACI</name>
<accession>A0A859FDM3</accession>
<sequence>MRHSEKGSLMLEVMIALFILITLINVFAHIYAMTTSNRLLIREEWMTYQELKGDNAHGQYTRVQSPILTERCVEHKHKSVCLPASVTLK</sequence>
<dbReference type="Proteomes" id="UP000318138">
    <property type="component" value="Chromosome"/>
</dbReference>
<dbReference type="KEGG" id="psua:FLK61_29860"/>
<protein>
    <submittedName>
        <fullName evidence="2">Uncharacterized protein</fullName>
    </submittedName>
</protein>
<dbReference type="RefSeq" id="WP_176008968.1">
    <property type="nucleotide sequence ID" value="NZ_CP041372.2"/>
</dbReference>
<proteinExistence type="predicted"/>
<feature type="transmembrane region" description="Helical" evidence="1">
    <location>
        <begin position="13"/>
        <end position="32"/>
    </location>
</feature>
<dbReference type="EMBL" id="CP041372">
    <property type="protein sequence ID" value="QKS70931.1"/>
    <property type="molecule type" value="Genomic_DNA"/>
</dbReference>
<evidence type="ECO:0000313" key="3">
    <source>
        <dbReference type="Proteomes" id="UP000318138"/>
    </source>
</evidence>
<keyword evidence="1" id="KW-0812">Transmembrane</keyword>
<reference evidence="3" key="1">
    <citation type="submission" date="2019-07" db="EMBL/GenBank/DDBJ databases">
        <title>Bacillus alkalisoli sp. nov. isolated from saline soil.</title>
        <authorList>
            <person name="Sun J.-Q."/>
            <person name="Xu L."/>
        </authorList>
    </citation>
    <scope>NUCLEOTIDE SEQUENCE [LARGE SCALE GENOMIC DNA]</scope>
    <source>
        <strain evidence="3">M4U3P1</strain>
    </source>
</reference>
<keyword evidence="1" id="KW-0472">Membrane</keyword>
<keyword evidence="1" id="KW-1133">Transmembrane helix</keyword>
<gene>
    <name evidence="2" type="ORF">FLK61_29860</name>
</gene>
<dbReference type="AlphaFoldDB" id="A0A859FDM3"/>
<evidence type="ECO:0000313" key="2">
    <source>
        <dbReference type="EMBL" id="QKS70931.1"/>
    </source>
</evidence>
<organism evidence="2 3">
    <name type="scientific">Paenalkalicoccus suaedae</name>
    <dbReference type="NCBI Taxonomy" id="2592382"/>
    <lineage>
        <taxon>Bacteria</taxon>
        <taxon>Bacillati</taxon>
        <taxon>Bacillota</taxon>
        <taxon>Bacilli</taxon>
        <taxon>Bacillales</taxon>
        <taxon>Bacillaceae</taxon>
        <taxon>Paenalkalicoccus</taxon>
    </lineage>
</organism>
<keyword evidence="3" id="KW-1185">Reference proteome</keyword>
<evidence type="ECO:0000256" key="1">
    <source>
        <dbReference type="SAM" id="Phobius"/>
    </source>
</evidence>